<evidence type="ECO:0000313" key="3">
    <source>
        <dbReference type="Proteomes" id="UP000215896"/>
    </source>
</evidence>
<evidence type="ECO:0000313" key="2">
    <source>
        <dbReference type="EMBL" id="OYO10465.1"/>
    </source>
</evidence>
<sequence>MGWSGARAREHTQTLKEIRMQSRLWKIYTAVIGTVSTIAAQKLVSKSWEIVTGEEPPEPGDPDTPLHLAVTWSIASAVGIGVVQLLTNRSTLRRMRAALGDDALPGKKMSFKI</sequence>
<reference evidence="2 3" key="1">
    <citation type="submission" date="2017-07" db="EMBL/GenBank/DDBJ databases">
        <title>Draft whole genome sequences of clinical Proprionibacteriaceae strains.</title>
        <authorList>
            <person name="Bernier A.-M."/>
            <person name="Bernard K."/>
            <person name="Domingo M.-C."/>
        </authorList>
    </citation>
    <scope>NUCLEOTIDE SEQUENCE [LARGE SCALE GENOMIC DNA]</scope>
    <source>
        <strain evidence="2 3">NML 030167</strain>
    </source>
</reference>
<dbReference type="Proteomes" id="UP000215896">
    <property type="component" value="Unassembled WGS sequence"/>
</dbReference>
<evidence type="ECO:0000256" key="1">
    <source>
        <dbReference type="SAM" id="Phobius"/>
    </source>
</evidence>
<dbReference type="Pfam" id="PF14019">
    <property type="entry name" value="DUF4235"/>
    <property type="match status" value="1"/>
</dbReference>
<name>A0A255G3M3_9ACTN</name>
<dbReference type="OrthoDB" id="6293727at2"/>
<accession>A0A255G3M3</accession>
<dbReference type="AlphaFoldDB" id="A0A255G3M3"/>
<comment type="caution">
    <text evidence="2">The sequence shown here is derived from an EMBL/GenBank/DDBJ whole genome shotgun (WGS) entry which is preliminary data.</text>
</comment>
<keyword evidence="1" id="KW-0472">Membrane</keyword>
<dbReference type="EMBL" id="NMVO01000016">
    <property type="protein sequence ID" value="OYO10465.1"/>
    <property type="molecule type" value="Genomic_DNA"/>
</dbReference>
<organism evidence="2 3">
    <name type="scientific">Enemella evansiae</name>
    <dbReference type="NCBI Taxonomy" id="2016499"/>
    <lineage>
        <taxon>Bacteria</taxon>
        <taxon>Bacillati</taxon>
        <taxon>Actinomycetota</taxon>
        <taxon>Actinomycetes</taxon>
        <taxon>Propionibacteriales</taxon>
        <taxon>Propionibacteriaceae</taxon>
        <taxon>Enemella</taxon>
    </lineage>
</organism>
<gene>
    <name evidence="2" type="ORF">CGZ94_15675</name>
</gene>
<dbReference type="InterPro" id="IPR025329">
    <property type="entry name" value="DUF4235"/>
</dbReference>
<proteinExistence type="predicted"/>
<protein>
    <recommendedName>
        <fullName evidence="4">DUF4235 domain-containing protein</fullName>
    </recommendedName>
</protein>
<feature type="transmembrane region" description="Helical" evidence="1">
    <location>
        <begin position="64"/>
        <end position="86"/>
    </location>
</feature>
<keyword evidence="1" id="KW-0812">Transmembrane</keyword>
<feature type="transmembrane region" description="Helical" evidence="1">
    <location>
        <begin position="25"/>
        <end position="44"/>
    </location>
</feature>
<evidence type="ECO:0008006" key="4">
    <source>
        <dbReference type="Google" id="ProtNLM"/>
    </source>
</evidence>
<keyword evidence="1" id="KW-1133">Transmembrane helix</keyword>
<keyword evidence="3" id="KW-1185">Reference proteome</keyword>